<sequence length="131" mass="12531">MSFVITVPDLVGAAAQDLAGIGSTISAANAAAATNTEAVFAAGADEVSAAVAAVFSSYARSYQALSAQAAAFHEQFVQVLAAGAGSYSAADAASAASIASPLLNAINAPFLAATGRPLIGNGANATTPGGN</sequence>
<protein>
    <submittedName>
        <fullName evidence="2">PE family protein</fullName>
    </submittedName>
</protein>
<keyword evidence="3" id="KW-1185">Reference proteome</keyword>
<dbReference type="RefSeq" id="WP_139805048.1">
    <property type="nucleotide sequence ID" value="NZ_MVHT01000013.1"/>
</dbReference>
<dbReference type="InterPro" id="IPR000084">
    <property type="entry name" value="PE-PGRS_N"/>
</dbReference>
<reference evidence="2 3" key="1">
    <citation type="submission" date="2017-02" db="EMBL/GenBank/DDBJ databases">
        <title>The new phylogeny of genus Mycobacterium.</title>
        <authorList>
            <person name="Tortoli E."/>
            <person name="Trovato A."/>
            <person name="Cirillo D.M."/>
        </authorList>
    </citation>
    <scope>NUCLEOTIDE SEQUENCE [LARGE SCALE GENOMIC DNA]</scope>
    <source>
        <strain evidence="2 3">DSM 44049</strain>
    </source>
</reference>
<feature type="non-terminal residue" evidence="2">
    <location>
        <position position="131"/>
    </location>
</feature>
<evidence type="ECO:0000259" key="1">
    <source>
        <dbReference type="Pfam" id="PF00934"/>
    </source>
</evidence>
<dbReference type="InterPro" id="IPR038332">
    <property type="entry name" value="PPE_sf"/>
</dbReference>
<dbReference type="SUPFAM" id="SSF140459">
    <property type="entry name" value="PE/PPE dimer-like"/>
    <property type="match status" value="1"/>
</dbReference>
<comment type="caution">
    <text evidence="2">The sequence shown here is derived from an EMBL/GenBank/DDBJ whole genome shotgun (WGS) entry which is preliminary data.</text>
</comment>
<proteinExistence type="predicted"/>
<organism evidence="2 3">
    <name type="scientific">Mycobacterium intermedium</name>
    <dbReference type="NCBI Taxonomy" id="28445"/>
    <lineage>
        <taxon>Bacteria</taxon>
        <taxon>Bacillati</taxon>
        <taxon>Actinomycetota</taxon>
        <taxon>Actinomycetes</taxon>
        <taxon>Mycobacteriales</taxon>
        <taxon>Mycobacteriaceae</taxon>
        <taxon>Mycobacterium</taxon>
        <taxon>Mycobacterium simiae complex</taxon>
    </lineage>
</organism>
<dbReference type="EMBL" id="MVHT01000013">
    <property type="protein sequence ID" value="ORB08578.1"/>
    <property type="molecule type" value="Genomic_DNA"/>
</dbReference>
<evidence type="ECO:0000313" key="3">
    <source>
        <dbReference type="Proteomes" id="UP000192739"/>
    </source>
</evidence>
<evidence type="ECO:0000313" key="2">
    <source>
        <dbReference type="EMBL" id="ORB08578.1"/>
    </source>
</evidence>
<feature type="domain" description="PE" evidence="1">
    <location>
        <begin position="4"/>
        <end position="93"/>
    </location>
</feature>
<name>A0A1X0G437_MYCIE</name>
<dbReference type="Gene3D" id="1.10.287.850">
    <property type="entry name" value="HP0062-like domain"/>
    <property type="match status" value="1"/>
</dbReference>
<dbReference type="AlphaFoldDB" id="A0A1X0G437"/>
<accession>A0A1X0G437</accession>
<gene>
    <name evidence="2" type="ORF">BST27_07070</name>
</gene>
<dbReference type="Proteomes" id="UP000192739">
    <property type="component" value="Unassembled WGS sequence"/>
</dbReference>
<dbReference type="Pfam" id="PF00934">
    <property type="entry name" value="PE"/>
    <property type="match status" value="1"/>
</dbReference>